<comment type="caution">
    <text evidence="1">The sequence shown here is derived from an EMBL/GenBank/DDBJ whole genome shotgun (WGS) entry which is preliminary data.</text>
</comment>
<dbReference type="Proteomes" id="UP000222310">
    <property type="component" value="Unassembled WGS sequence"/>
</dbReference>
<evidence type="ECO:0000313" key="2">
    <source>
        <dbReference type="Proteomes" id="UP000222310"/>
    </source>
</evidence>
<dbReference type="AlphaFoldDB" id="A0A9Q6END6"/>
<name>A0A9Q6END6_NOSLI</name>
<reference evidence="1 2" key="1">
    <citation type="submission" date="2015-02" db="EMBL/GenBank/DDBJ databases">
        <title>Nostoc linckia genome annotation.</title>
        <authorList>
            <person name="Zhou Z."/>
        </authorList>
    </citation>
    <scope>NUCLEOTIDE SEQUENCE [LARGE SCALE GENOMIC DNA]</scope>
    <source>
        <strain evidence="2">z8</strain>
    </source>
</reference>
<organism evidence="1 2">
    <name type="scientific">Nostoc linckia z8</name>
    <dbReference type="NCBI Taxonomy" id="1628746"/>
    <lineage>
        <taxon>Bacteria</taxon>
        <taxon>Bacillati</taxon>
        <taxon>Cyanobacteriota</taxon>
        <taxon>Cyanophyceae</taxon>
        <taxon>Nostocales</taxon>
        <taxon>Nostocaceae</taxon>
        <taxon>Nostoc</taxon>
    </lineage>
</organism>
<dbReference type="EMBL" id="LAHD01000002">
    <property type="protein sequence ID" value="PHK07239.1"/>
    <property type="molecule type" value="Genomic_DNA"/>
</dbReference>
<accession>A0A9Q6END6</accession>
<protein>
    <submittedName>
        <fullName evidence="1">Uncharacterized protein</fullName>
    </submittedName>
</protein>
<dbReference type="RefSeq" id="WP_099065897.1">
    <property type="nucleotide sequence ID" value="NZ_LAHD01000002.1"/>
</dbReference>
<gene>
    <name evidence="1" type="ORF">VF08_01150</name>
</gene>
<proteinExistence type="predicted"/>
<evidence type="ECO:0000313" key="1">
    <source>
        <dbReference type="EMBL" id="PHK07239.1"/>
    </source>
</evidence>
<dbReference type="GeneID" id="57092087"/>
<sequence length="76" mass="8892">MDYQKEIRCTLQDLRRQALSQFMNSFMEILHAEGYTFEDLLEVVTTLASEKPEFESVVKHLENAEKEIRLQSGGLR</sequence>